<evidence type="ECO:0000313" key="1">
    <source>
        <dbReference type="EMBL" id="GFT53336.1"/>
    </source>
</evidence>
<accession>A0A8X6P7W7</accession>
<evidence type="ECO:0000313" key="2">
    <source>
        <dbReference type="Proteomes" id="UP000887013"/>
    </source>
</evidence>
<name>A0A8X6P7W7_NEPPI</name>
<gene>
    <name evidence="1" type="ORF">NPIL_690781</name>
</gene>
<dbReference type="EMBL" id="BMAW01112591">
    <property type="protein sequence ID" value="GFT53336.1"/>
    <property type="molecule type" value="Genomic_DNA"/>
</dbReference>
<protein>
    <submittedName>
        <fullName evidence="1">Uncharacterized protein</fullName>
    </submittedName>
</protein>
<keyword evidence="2" id="KW-1185">Reference proteome</keyword>
<organism evidence="1 2">
    <name type="scientific">Nephila pilipes</name>
    <name type="common">Giant wood spider</name>
    <name type="synonym">Nephila maculata</name>
    <dbReference type="NCBI Taxonomy" id="299642"/>
    <lineage>
        <taxon>Eukaryota</taxon>
        <taxon>Metazoa</taxon>
        <taxon>Ecdysozoa</taxon>
        <taxon>Arthropoda</taxon>
        <taxon>Chelicerata</taxon>
        <taxon>Arachnida</taxon>
        <taxon>Araneae</taxon>
        <taxon>Araneomorphae</taxon>
        <taxon>Entelegynae</taxon>
        <taxon>Araneoidea</taxon>
        <taxon>Nephilidae</taxon>
        <taxon>Nephila</taxon>
    </lineage>
</organism>
<dbReference type="Proteomes" id="UP000887013">
    <property type="component" value="Unassembled WGS sequence"/>
</dbReference>
<comment type="caution">
    <text evidence="1">The sequence shown here is derived from an EMBL/GenBank/DDBJ whole genome shotgun (WGS) entry which is preliminary data.</text>
</comment>
<proteinExistence type="predicted"/>
<sequence length="93" mass="10523">MGSIHLISRSRDSWKYNTTITSSSEESTPFLNEEKSKSWRVGGLYDNLTNVFHPLVYVSGNDHVSENFTTMTTQLGPPSSLSVCLRRQLDQLQ</sequence>
<reference evidence="1" key="1">
    <citation type="submission" date="2020-08" db="EMBL/GenBank/DDBJ databases">
        <title>Multicomponent nature underlies the extraordinary mechanical properties of spider dragline silk.</title>
        <authorList>
            <person name="Kono N."/>
            <person name="Nakamura H."/>
            <person name="Mori M."/>
            <person name="Yoshida Y."/>
            <person name="Ohtoshi R."/>
            <person name="Malay A.D."/>
            <person name="Moran D.A.P."/>
            <person name="Tomita M."/>
            <person name="Numata K."/>
            <person name="Arakawa K."/>
        </authorList>
    </citation>
    <scope>NUCLEOTIDE SEQUENCE</scope>
</reference>
<dbReference type="AlphaFoldDB" id="A0A8X6P7W7"/>